<dbReference type="AlphaFoldDB" id="A0AAN7VK14"/>
<comment type="caution">
    <text evidence="4">The sequence shown here is derived from an EMBL/GenBank/DDBJ whole genome shotgun (WGS) entry which is preliminary data.</text>
</comment>
<organism evidence="4 5">
    <name type="scientific">Pyrocoelia pectoralis</name>
    <dbReference type="NCBI Taxonomy" id="417401"/>
    <lineage>
        <taxon>Eukaryota</taxon>
        <taxon>Metazoa</taxon>
        <taxon>Ecdysozoa</taxon>
        <taxon>Arthropoda</taxon>
        <taxon>Hexapoda</taxon>
        <taxon>Insecta</taxon>
        <taxon>Pterygota</taxon>
        <taxon>Neoptera</taxon>
        <taxon>Endopterygota</taxon>
        <taxon>Coleoptera</taxon>
        <taxon>Polyphaga</taxon>
        <taxon>Elateriformia</taxon>
        <taxon>Elateroidea</taxon>
        <taxon>Lampyridae</taxon>
        <taxon>Lampyrinae</taxon>
        <taxon>Pyrocoelia</taxon>
    </lineage>
</organism>
<dbReference type="GO" id="GO:0008146">
    <property type="term" value="F:sulfotransferase activity"/>
    <property type="evidence" value="ECO:0007669"/>
    <property type="project" value="InterPro"/>
</dbReference>
<accession>A0AAN7VK14</accession>
<proteinExistence type="inferred from homology"/>
<dbReference type="Gene3D" id="3.40.50.300">
    <property type="entry name" value="P-loop containing nucleotide triphosphate hydrolases"/>
    <property type="match status" value="1"/>
</dbReference>
<evidence type="ECO:0000313" key="4">
    <source>
        <dbReference type="EMBL" id="KAK5650680.1"/>
    </source>
</evidence>
<evidence type="ECO:0000259" key="3">
    <source>
        <dbReference type="Pfam" id="PF00685"/>
    </source>
</evidence>
<dbReference type="Proteomes" id="UP001329430">
    <property type="component" value="Chromosome 1"/>
</dbReference>
<dbReference type="PANTHER" id="PTHR11783">
    <property type="entry name" value="SULFOTRANSFERASE SULT"/>
    <property type="match status" value="1"/>
</dbReference>
<keyword evidence="5" id="KW-1185">Reference proteome</keyword>
<evidence type="ECO:0000256" key="2">
    <source>
        <dbReference type="ARBA" id="ARBA00022679"/>
    </source>
</evidence>
<dbReference type="InterPro" id="IPR000863">
    <property type="entry name" value="Sulfotransferase_dom"/>
</dbReference>
<evidence type="ECO:0000313" key="5">
    <source>
        <dbReference type="Proteomes" id="UP001329430"/>
    </source>
</evidence>
<comment type="similarity">
    <text evidence="1">Belongs to the sulfotransferase 1 family.</text>
</comment>
<dbReference type="EMBL" id="JAVRBK010000001">
    <property type="protein sequence ID" value="KAK5650680.1"/>
    <property type="molecule type" value="Genomic_DNA"/>
</dbReference>
<gene>
    <name evidence="4" type="ORF">RI129_001709</name>
</gene>
<reference evidence="4 5" key="1">
    <citation type="journal article" date="2024" name="Insects">
        <title>An Improved Chromosome-Level Genome Assembly of the Firefly Pyrocoelia pectoralis.</title>
        <authorList>
            <person name="Fu X."/>
            <person name="Meyer-Rochow V.B."/>
            <person name="Ballantyne L."/>
            <person name="Zhu X."/>
        </authorList>
    </citation>
    <scope>NUCLEOTIDE SEQUENCE [LARGE SCALE GENOMIC DNA]</scope>
    <source>
        <strain evidence="4">XCY_ONT2</strain>
    </source>
</reference>
<name>A0AAN7VK14_9COLE</name>
<protein>
    <recommendedName>
        <fullName evidence="3">Sulfotransferase domain-containing protein</fullName>
    </recommendedName>
</protein>
<feature type="domain" description="Sulfotransferase" evidence="3">
    <location>
        <begin position="35"/>
        <end position="292"/>
    </location>
</feature>
<keyword evidence="2" id="KW-0808">Transferase</keyword>
<sequence length="297" mass="35425">MANQEGQEVPINYVHICEETARKFCPTIKSFEVNDDDIFLVGFAKSGTTWAQEMIWLIANDFDYERAKEYLHIRFPDIEYSLYLCAKPGIKVNSPDCYELNSIEFCKNMRRPRTIKSHLSPEYLPEQLLNGEKEVKTVYIARNVKDVCLSTYYFYRDIIKVNTGSLEEHAKFMMQGTFPAEHYWNHVLYFWNRRHEKNILFIKYEDMKNDLRAVIRKVSTFLGKSLTVQQEEELVKWLDFESFKKNDAVNQVHFYKKDGFVRKGKIGGYKEEMSPELILEFDKWSKEYLKNSDYKYE</sequence>
<dbReference type="InterPro" id="IPR027417">
    <property type="entry name" value="P-loop_NTPase"/>
</dbReference>
<evidence type="ECO:0000256" key="1">
    <source>
        <dbReference type="ARBA" id="ARBA00005771"/>
    </source>
</evidence>
<dbReference type="SUPFAM" id="SSF52540">
    <property type="entry name" value="P-loop containing nucleoside triphosphate hydrolases"/>
    <property type="match status" value="1"/>
</dbReference>
<dbReference type="Pfam" id="PF00685">
    <property type="entry name" value="Sulfotransfer_1"/>
    <property type="match status" value="1"/>
</dbReference>